<evidence type="ECO:0000259" key="1">
    <source>
        <dbReference type="SMART" id="SM00507"/>
    </source>
</evidence>
<dbReference type="CDD" id="cd00085">
    <property type="entry name" value="HNHc"/>
    <property type="match status" value="1"/>
</dbReference>
<sequence length="138" mass="15169">MAYQEKRLRRIYERTSGRCHICHKKVVWANYGRLDLRGAWEVEHSIPRAKGGSDHLTNLYPACIGCNRAKGSKSTRSARAKHGKVRAPLSRGGRLWARIENAVAGSLLGVVAGSFVSAEGALVGSWIGWTLGYLKPPE</sequence>
<protein>
    <submittedName>
        <fullName evidence="2">HNH endonuclease</fullName>
    </submittedName>
</protein>
<dbReference type="Proteomes" id="UP000292423">
    <property type="component" value="Unassembled WGS sequence"/>
</dbReference>
<accession>A0A4Q7YNK3</accession>
<dbReference type="AlphaFoldDB" id="A0A4Q7YNK3"/>
<comment type="caution">
    <text evidence="2">The sequence shown here is derived from an EMBL/GenBank/DDBJ whole genome shotgun (WGS) entry which is preliminary data.</text>
</comment>
<keyword evidence="2" id="KW-0378">Hydrolase</keyword>
<dbReference type="GO" id="GO:0008270">
    <property type="term" value="F:zinc ion binding"/>
    <property type="evidence" value="ECO:0007669"/>
    <property type="project" value="InterPro"/>
</dbReference>
<dbReference type="OrthoDB" id="5292295at2"/>
<dbReference type="SMART" id="SM00507">
    <property type="entry name" value="HNHc"/>
    <property type="match status" value="1"/>
</dbReference>
<dbReference type="Gene3D" id="1.10.30.50">
    <property type="match status" value="1"/>
</dbReference>
<name>A0A4Q7YNK3_9GAMM</name>
<evidence type="ECO:0000313" key="2">
    <source>
        <dbReference type="EMBL" id="RZU38225.1"/>
    </source>
</evidence>
<dbReference type="GO" id="GO:0004519">
    <property type="term" value="F:endonuclease activity"/>
    <property type="evidence" value="ECO:0007669"/>
    <property type="project" value="UniProtKB-KW"/>
</dbReference>
<feature type="domain" description="HNH nuclease" evidence="1">
    <location>
        <begin position="16"/>
        <end position="68"/>
    </location>
</feature>
<dbReference type="InterPro" id="IPR003615">
    <property type="entry name" value="HNH_nuc"/>
</dbReference>
<dbReference type="EMBL" id="SHKX01000014">
    <property type="protein sequence ID" value="RZU38225.1"/>
    <property type="molecule type" value="Genomic_DNA"/>
</dbReference>
<dbReference type="GO" id="GO:0003676">
    <property type="term" value="F:nucleic acid binding"/>
    <property type="evidence" value="ECO:0007669"/>
    <property type="project" value="InterPro"/>
</dbReference>
<evidence type="ECO:0000313" key="3">
    <source>
        <dbReference type="Proteomes" id="UP000292423"/>
    </source>
</evidence>
<proteinExistence type="predicted"/>
<dbReference type="Pfam" id="PF01844">
    <property type="entry name" value="HNH"/>
    <property type="match status" value="1"/>
</dbReference>
<reference evidence="2 3" key="1">
    <citation type="submission" date="2019-02" db="EMBL/GenBank/DDBJ databases">
        <title>Genomic Encyclopedia of Type Strains, Phase IV (KMG-IV): sequencing the most valuable type-strain genomes for metagenomic binning, comparative biology and taxonomic classification.</title>
        <authorList>
            <person name="Goeker M."/>
        </authorList>
    </citation>
    <scope>NUCLEOTIDE SEQUENCE [LARGE SCALE GENOMIC DNA]</scope>
    <source>
        <strain evidence="2 3">DSM 105135</strain>
    </source>
</reference>
<keyword evidence="2" id="KW-0255">Endonuclease</keyword>
<keyword evidence="3" id="KW-1185">Reference proteome</keyword>
<dbReference type="InterPro" id="IPR002711">
    <property type="entry name" value="HNH"/>
</dbReference>
<keyword evidence="2" id="KW-0540">Nuclease</keyword>
<organism evidence="2 3">
    <name type="scientific">Fluviicoccus keumensis</name>
    <dbReference type="NCBI Taxonomy" id="1435465"/>
    <lineage>
        <taxon>Bacteria</taxon>
        <taxon>Pseudomonadati</taxon>
        <taxon>Pseudomonadota</taxon>
        <taxon>Gammaproteobacteria</taxon>
        <taxon>Moraxellales</taxon>
        <taxon>Moraxellaceae</taxon>
        <taxon>Fluviicoccus</taxon>
    </lineage>
</organism>
<dbReference type="RefSeq" id="WP_130414877.1">
    <property type="nucleotide sequence ID" value="NZ_SHKX01000014.1"/>
</dbReference>
<gene>
    <name evidence="2" type="ORF">EV700_2803</name>
</gene>